<feature type="compositionally biased region" description="Acidic residues" evidence="1">
    <location>
        <begin position="218"/>
        <end position="228"/>
    </location>
</feature>
<dbReference type="PANTHER" id="PTHR45023">
    <property type="match status" value="1"/>
</dbReference>
<name>A0ABQ7CVN9_BRACR</name>
<dbReference type="PROSITE" id="PS50090">
    <property type="entry name" value="MYB_LIKE"/>
    <property type="match status" value="1"/>
</dbReference>
<evidence type="ECO:0000313" key="3">
    <source>
        <dbReference type="EMBL" id="KAF3562729.1"/>
    </source>
</evidence>
<reference evidence="3 4" key="1">
    <citation type="journal article" date="2020" name="BMC Genomics">
        <title>Intraspecific diversification of the crop wild relative Brassica cretica Lam. using demographic model selection.</title>
        <authorList>
            <person name="Kioukis A."/>
            <person name="Michalopoulou V.A."/>
            <person name="Briers L."/>
            <person name="Pirintsos S."/>
            <person name="Studholme D.J."/>
            <person name="Pavlidis P."/>
            <person name="Sarris P.F."/>
        </authorList>
    </citation>
    <scope>NUCLEOTIDE SEQUENCE [LARGE SCALE GENOMIC DNA]</scope>
    <source>
        <strain evidence="4">cv. PFS-1207/04</strain>
    </source>
</reference>
<feature type="region of interest" description="Disordered" evidence="1">
    <location>
        <begin position="187"/>
        <end position="228"/>
    </location>
</feature>
<feature type="compositionally biased region" description="Polar residues" evidence="1">
    <location>
        <begin position="204"/>
        <end position="217"/>
    </location>
</feature>
<protein>
    <recommendedName>
        <fullName evidence="2">Myb-like domain-containing protein</fullName>
    </recommendedName>
</protein>
<sequence length="228" mass="25285">MNLIFVDLLQSQQDTSVGVESPSIPFLSTQATSVGVGSLSIPFLSTQATEGRNFEHNTPSKHKERRTWTPTDDVVLISSWLNTSKDPLVGNEQRSIAFWKRVAAYFAASPKLSGCEKREPSHCKQRWHKINDLVSKFSGAYEAATREKSSGKNENDVIKLAHKIFFTNHNKKFTMFGRSCKITRSGVPFPRPKMMAAPRRGSDEGSQSASSQANETDSAIDDEGSNFP</sequence>
<proteinExistence type="predicted"/>
<evidence type="ECO:0000259" key="2">
    <source>
        <dbReference type="PROSITE" id="PS50090"/>
    </source>
</evidence>
<comment type="caution">
    <text evidence="3">The sequence shown here is derived from an EMBL/GenBank/DDBJ whole genome shotgun (WGS) entry which is preliminary data.</text>
</comment>
<gene>
    <name evidence="3" type="ORF">DY000_02018235</name>
</gene>
<dbReference type="InterPro" id="IPR001005">
    <property type="entry name" value="SANT/Myb"/>
</dbReference>
<organism evidence="3 4">
    <name type="scientific">Brassica cretica</name>
    <name type="common">Mustard</name>
    <dbReference type="NCBI Taxonomy" id="69181"/>
    <lineage>
        <taxon>Eukaryota</taxon>
        <taxon>Viridiplantae</taxon>
        <taxon>Streptophyta</taxon>
        <taxon>Embryophyta</taxon>
        <taxon>Tracheophyta</taxon>
        <taxon>Spermatophyta</taxon>
        <taxon>Magnoliopsida</taxon>
        <taxon>eudicotyledons</taxon>
        <taxon>Gunneridae</taxon>
        <taxon>Pentapetalae</taxon>
        <taxon>rosids</taxon>
        <taxon>malvids</taxon>
        <taxon>Brassicales</taxon>
        <taxon>Brassicaceae</taxon>
        <taxon>Brassiceae</taxon>
        <taxon>Brassica</taxon>
    </lineage>
</organism>
<accession>A0ABQ7CVN9</accession>
<dbReference type="PANTHER" id="PTHR45023:SF4">
    <property type="entry name" value="GLYCINE-RICH PROTEIN-RELATED"/>
    <property type="match status" value="1"/>
</dbReference>
<evidence type="ECO:0000313" key="4">
    <source>
        <dbReference type="Proteomes" id="UP000266723"/>
    </source>
</evidence>
<evidence type="ECO:0000256" key="1">
    <source>
        <dbReference type="SAM" id="MobiDB-lite"/>
    </source>
</evidence>
<dbReference type="EMBL" id="QGKV02000759">
    <property type="protein sequence ID" value="KAF3562729.1"/>
    <property type="molecule type" value="Genomic_DNA"/>
</dbReference>
<dbReference type="Proteomes" id="UP000266723">
    <property type="component" value="Unassembled WGS sequence"/>
</dbReference>
<feature type="domain" description="Myb-like" evidence="2">
    <location>
        <begin position="60"/>
        <end position="131"/>
    </location>
</feature>
<keyword evidence="4" id="KW-1185">Reference proteome</keyword>